<protein>
    <submittedName>
        <fullName evidence="1">P-loop containing nucleoside triphosphate hydrolase protein</fullName>
    </submittedName>
</protein>
<dbReference type="EMBL" id="JAGIZQ010000006">
    <property type="protein sequence ID" value="KAH6623710.1"/>
    <property type="molecule type" value="Genomic_DNA"/>
</dbReference>
<gene>
    <name evidence="1" type="ORF">F5144DRAFT_584070</name>
</gene>
<keyword evidence="2" id="KW-1185">Reference proteome</keyword>
<keyword evidence="1" id="KW-0378">Hydrolase</keyword>
<sequence>MEPAAEVVLEADSLSQLNTADARSLLDTIDGLRALGVGDFVQLPQIIVVGDQSSGKSSVLEAISRVRFPVDGDLCTRFATELVLRRAPETAINVSIQFADAVSANGDNDTPNAPRAPPAPFHRDSFDRHALPDIIREAKERMGISKNGAKRFSKDVLRVEVTSPDVYPLTLVDLPGIFHSSTEEQNDEDREIVNGLIESYMEQAKSIILLVVAANQPLANQAVLSAAARHDPDRERTIGVITKPDMAGAANERKYLDLAKGRESVHRLALGWYVLRNRSEEERSSEAAVRDAVEERFFRTGEWNLVSSAHRGVESLRKRLSKVLLDHIKKNLGNLIDDIETRLRARQQDLTRAGKPRSTPEELRSYLLGIAEEFQRLARDAVEGRYNDPLFGGFDQDDTRLLKLRALLRNMNDAFSYVMQRKGASYKIQWEDADANEAAEEGNGGDIAEYLQPLYELYNAPDPKPKPEAELNALLQSLAFSNRGKEFPGDTNPELVFLLFKKQAAPWEAIAQQHLDYAVSAAKEFVHRVFRHVVGADEATLNAILHDCVDPFFADKEDILSAKLREIIAPYKNGHGPPLDWAFRQKMQAKTSRRFAVQFARRLERQHPELFQFDFGTAAALNRQMVINAVDGPSRADGSVFDTEEVINRMMVYYEMSLWTFVDNIISLAIESCLIRDLPTIFTPTKVDGMDTERLQYLASETEDLQRQRQDLQQEVTILREGLRKCQRHRPRQQHVLPSALLRLSTSGVPGEVSRDVTPEPSVTPSGDPKPSPAPKPPVAPAATTVPPSTQPASRPPAYGQSVLNGSLFPSGSFCSSNLFGGTPTPGISLGFGSTPNTKSPWGIPSVPGTGFGSVSGGFGAYSTSNTTSPFGKLPSQGAGFGSGTSFGSGAAFNTKSPFATSVTPGTGFGSFSTSRTTGSNPFGAAPPTGTASAPNSTTGTSNNTTAAGTTTGTGTSTSISGGTAGKPEPPRT</sequence>
<accession>A0ACB7P2C7</accession>
<name>A0ACB7P2C7_9PEZI</name>
<evidence type="ECO:0000313" key="2">
    <source>
        <dbReference type="Proteomes" id="UP000724584"/>
    </source>
</evidence>
<evidence type="ECO:0000313" key="1">
    <source>
        <dbReference type="EMBL" id="KAH6623710.1"/>
    </source>
</evidence>
<comment type="caution">
    <text evidence="1">The sequence shown here is derived from an EMBL/GenBank/DDBJ whole genome shotgun (WGS) entry which is preliminary data.</text>
</comment>
<proteinExistence type="predicted"/>
<dbReference type="Proteomes" id="UP000724584">
    <property type="component" value="Unassembled WGS sequence"/>
</dbReference>
<organism evidence="1 2">
    <name type="scientific">Chaetomium tenue</name>
    <dbReference type="NCBI Taxonomy" id="1854479"/>
    <lineage>
        <taxon>Eukaryota</taxon>
        <taxon>Fungi</taxon>
        <taxon>Dikarya</taxon>
        <taxon>Ascomycota</taxon>
        <taxon>Pezizomycotina</taxon>
        <taxon>Sordariomycetes</taxon>
        <taxon>Sordariomycetidae</taxon>
        <taxon>Sordariales</taxon>
        <taxon>Chaetomiaceae</taxon>
        <taxon>Chaetomium</taxon>
    </lineage>
</organism>
<reference evidence="1 2" key="1">
    <citation type="journal article" date="2021" name="Nat. Commun.">
        <title>Genetic determinants of endophytism in the Arabidopsis root mycobiome.</title>
        <authorList>
            <person name="Mesny F."/>
            <person name="Miyauchi S."/>
            <person name="Thiergart T."/>
            <person name="Pickel B."/>
            <person name="Atanasova L."/>
            <person name="Karlsson M."/>
            <person name="Huettel B."/>
            <person name="Barry K.W."/>
            <person name="Haridas S."/>
            <person name="Chen C."/>
            <person name="Bauer D."/>
            <person name="Andreopoulos W."/>
            <person name="Pangilinan J."/>
            <person name="LaButti K."/>
            <person name="Riley R."/>
            <person name="Lipzen A."/>
            <person name="Clum A."/>
            <person name="Drula E."/>
            <person name="Henrissat B."/>
            <person name="Kohler A."/>
            <person name="Grigoriev I.V."/>
            <person name="Martin F.M."/>
            <person name="Hacquard S."/>
        </authorList>
    </citation>
    <scope>NUCLEOTIDE SEQUENCE [LARGE SCALE GENOMIC DNA]</scope>
    <source>
        <strain evidence="1 2">MPI-SDFR-AT-0079</strain>
    </source>
</reference>